<dbReference type="RefSeq" id="WP_078977901.1">
    <property type="nucleotide sequence ID" value="NZ_MWQN01000001.1"/>
</dbReference>
<dbReference type="AlphaFoldDB" id="A0A1T3P3E2"/>
<keyword evidence="3" id="KW-1185">Reference proteome</keyword>
<name>A0A1T3P3E2_9ACTN</name>
<dbReference type="STRING" id="159449.B4N89_24145"/>
<organism evidence="2 3">
    <name type="scientific">Embleya scabrispora</name>
    <dbReference type="NCBI Taxonomy" id="159449"/>
    <lineage>
        <taxon>Bacteria</taxon>
        <taxon>Bacillati</taxon>
        <taxon>Actinomycetota</taxon>
        <taxon>Actinomycetes</taxon>
        <taxon>Kitasatosporales</taxon>
        <taxon>Streptomycetaceae</taxon>
        <taxon>Embleya</taxon>
    </lineage>
</organism>
<evidence type="ECO:0000313" key="2">
    <source>
        <dbReference type="EMBL" id="OPC83618.1"/>
    </source>
</evidence>
<feature type="transmembrane region" description="Helical" evidence="1">
    <location>
        <begin position="86"/>
        <end position="104"/>
    </location>
</feature>
<keyword evidence="1" id="KW-0812">Transmembrane</keyword>
<sequence length="114" mass="11491">MTGPIRTLWPAAAGWAAFGALELPAEHPLRVLVVVAFLAVGPGYALAGDGASVPATAVTSVAGSAALCALTAEAYLLAGAFSAPRVIGTLAGLTTTAALIRAVVRTHTRREELR</sequence>
<evidence type="ECO:0000256" key="1">
    <source>
        <dbReference type="SAM" id="Phobius"/>
    </source>
</evidence>
<feature type="transmembrane region" description="Helical" evidence="1">
    <location>
        <begin position="29"/>
        <end position="47"/>
    </location>
</feature>
<reference evidence="2 3" key="1">
    <citation type="submission" date="2017-03" db="EMBL/GenBank/DDBJ databases">
        <title>Draft genome sequence of Streptomyces scabrisporus NF3, endophyte isolated from Amphipterygium adstringens.</title>
        <authorList>
            <person name="Vazquez M."/>
            <person name="Ceapa C.D."/>
            <person name="Rodriguez Luna D."/>
            <person name="Sanchez Esquivel S."/>
        </authorList>
    </citation>
    <scope>NUCLEOTIDE SEQUENCE [LARGE SCALE GENOMIC DNA]</scope>
    <source>
        <strain evidence="2 3">NF3</strain>
    </source>
</reference>
<comment type="caution">
    <text evidence="2">The sequence shown here is derived from an EMBL/GenBank/DDBJ whole genome shotgun (WGS) entry which is preliminary data.</text>
</comment>
<keyword evidence="1" id="KW-0472">Membrane</keyword>
<protein>
    <submittedName>
        <fullName evidence="2">Uncharacterized protein</fullName>
    </submittedName>
</protein>
<feature type="transmembrane region" description="Helical" evidence="1">
    <location>
        <begin position="59"/>
        <end position="80"/>
    </location>
</feature>
<gene>
    <name evidence="2" type="ORF">B4N89_24145</name>
</gene>
<proteinExistence type="predicted"/>
<dbReference type="EMBL" id="MWQN01000001">
    <property type="protein sequence ID" value="OPC83618.1"/>
    <property type="molecule type" value="Genomic_DNA"/>
</dbReference>
<accession>A0A1T3P3E2</accession>
<keyword evidence="1" id="KW-1133">Transmembrane helix</keyword>
<evidence type="ECO:0000313" key="3">
    <source>
        <dbReference type="Proteomes" id="UP000190037"/>
    </source>
</evidence>
<dbReference type="Proteomes" id="UP000190037">
    <property type="component" value="Unassembled WGS sequence"/>
</dbReference>